<dbReference type="Proteomes" id="UP000253410">
    <property type="component" value="Unassembled WGS sequence"/>
</dbReference>
<proteinExistence type="predicted"/>
<keyword evidence="3" id="KW-1185">Reference proteome</keyword>
<evidence type="ECO:0000313" key="2">
    <source>
        <dbReference type="EMBL" id="RBL93883.1"/>
    </source>
</evidence>
<evidence type="ECO:0008006" key="4">
    <source>
        <dbReference type="Google" id="ProtNLM"/>
    </source>
</evidence>
<comment type="caution">
    <text evidence="2">The sequence shown here is derived from an EMBL/GenBank/DDBJ whole genome shotgun (WGS) entry which is preliminary data.</text>
</comment>
<dbReference type="AlphaFoldDB" id="A0A365Y5M7"/>
<organism evidence="2 3">
    <name type="scientific">Chitinophaga flava</name>
    <dbReference type="NCBI Taxonomy" id="2259036"/>
    <lineage>
        <taxon>Bacteria</taxon>
        <taxon>Pseudomonadati</taxon>
        <taxon>Bacteroidota</taxon>
        <taxon>Chitinophagia</taxon>
        <taxon>Chitinophagales</taxon>
        <taxon>Chitinophagaceae</taxon>
        <taxon>Chitinophaga</taxon>
    </lineage>
</organism>
<dbReference type="Pfam" id="PF09844">
    <property type="entry name" value="DUF2071"/>
    <property type="match status" value="1"/>
</dbReference>
<evidence type="ECO:0000313" key="3">
    <source>
        <dbReference type="Proteomes" id="UP000253410"/>
    </source>
</evidence>
<feature type="signal peptide" evidence="1">
    <location>
        <begin position="1"/>
        <end position="21"/>
    </location>
</feature>
<dbReference type="RefSeq" id="WP_113616468.1">
    <property type="nucleotide sequence ID" value="NZ_QFFJ01000001.1"/>
</dbReference>
<dbReference type="EMBL" id="QFFJ01000001">
    <property type="protein sequence ID" value="RBL93883.1"/>
    <property type="molecule type" value="Genomic_DNA"/>
</dbReference>
<dbReference type="OrthoDB" id="1421826at2"/>
<evidence type="ECO:0000256" key="1">
    <source>
        <dbReference type="SAM" id="SignalP"/>
    </source>
</evidence>
<protein>
    <recommendedName>
        <fullName evidence="4">DUF2071 domain-containing protein</fullName>
    </recommendedName>
</protein>
<dbReference type="InterPro" id="IPR018644">
    <property type="entry name" value="DUF2071"/>
</dbReference>
<name>A0A365Y5M7_9BACT</name>
<keyword evidence="1" id="KW-0732">Signal</keyword>
<gene>
    <name evidence="2" type="ORF">DF182_15455</name>
</gene>
<sequence length="239" mass="27553">MRPFLTANWRNLLMLNFAADAATLQPYLPAHTEPDTWNNTHYVSLVGFLFEDTRVKGISFPGHRTFEEVNLRFYVRYKDQGQWKRGVVFIKELVPKHLITFVANTLYRENYATHRMRHQWEYPGNNILRVTYEWETNGQPNYLSATATETALPLTPGSEAAFITEHYWGYTRLNDRTTGEYQVTHPQWDIHPVQHYDYQCNSAELYGAAFGPILQQAPLSALLAQGSAIAVMPGRKLLA</sequence>
<dbReference type="PANTHER" id="PTHR39186:SF1">
    <property type="entry name" value="DUF2071 DOMAIN-CONTAINING PROTEIN"/>
    <property type="match status" value="1"/>
</dbReference>
<dbReference type="PANTHER" id="PTHR39186">
    <property type="entry name" value="DUF2071 FAMILY PROTEIN"/>
    <property type="match status" value="1"/>
</dbReference>
<reference evidence="2 3" key="1">
    <citation type="submission" date="2018-05" db="EMBL/GenBank/DDBJ databases">
        <title>Chitinophaga sp. K3CV102501T nov., isolated from isolated from a monsoon evergreen broad-leaved forest soil.</title>
        <authorList>
            <person name="Lv Y."/>
        </authorList>
    </citation>
    <scope>NUCLEOTIDE SEQUENCE [LARGE SCALE GENOMIC DNA]</scope>
    <source>
        <strain evidence="2 3">GDMCC 1.1325</strain>
    </source>
</reference>
<feature type="chain" id="PRO_5016983314" description="DUF2071 domain-containing protein" evidence="1">
    <location>
        <begin position="22"/>
        <end position="239"/>
    </location>
</feature>
<accession>A0A365Y5M7</accession>